<proteinExistence type="predicted"/>
<gene>
    <name evidence="2" type="ORF">ASZ90_007217</name>
</gene>
<feature type="transmembrane region" description="Helical" evidence="1">
    <location>
        <begin position="113"/>
        <end position="137"/>
    </location>
</feature>
<name>A0A0W8FQ00_9ZZZZ</name>
<dbReference type="Pfam" id="PF09997">
    <property type="entry name" value="DUF2238"/>
    <property type="match status" value="1"/>
</dbReference>
<dbReference type="InterPro" id="IPR014509">
    <property type="entry name" value="YjdF-like"/>
</dbReference>
<protein>
    <submittedName>
        <fullName evidence="2">Membrane protein</fullName>
    </submittedName>
</protein>
<sequence>MRKRIKKYKQSMHVYVLWTVRCLLIGSIVINLFYIILHLLDQSLATKSAQMNAIEENITITFWAMVTFAVTFLHDYFEKNQNIHIPDILETIIIIFIYAAIFLSVRFNLYDDVFWWDIILHTASGVILGFIGFLVIYKLNSRHSMNISPLLVAVFTFTFSVTMGVIFEIYEFLVDVIFGTNMQSWNLPANAIELGRTFQGIGLRDTMSDLIFDTIGALSISIVCFFLYKNDKKKSLRLMHEVFPDK</sequence>
<feature type="transmembrane region" description="Helical" evidence="1">
    <location>
        <begin position="88"/>
        <end position="107"/>
    </location>
</feature>
<feature type="transmembrane region" description="Helical" evidence="1">
    <location>
        <begin position="12"/>
        <end position="37"/>
    </location>
</feature>
<comment type="caution">
    <text evidence="2">The sequence shown here is derived from an EMBL/GenBank/DDBJ whole genome shotgun (WGS) entry which is preliminary data.</text>
</comment>
<dbReference type="EMBL" id="LNQE01000927">
    <property type="protein sequence ID" value="KUG23000.1"/>
    <property type="molecule type" value="Genomic_DNA"/>
</dbReference>
<reference evidence="2" key="1">
    <citation type="journal article" date="2015" name="Proc. Natl. Acad. Sci. U.S.A.">
        <title>Networks of energetic and metabolic interactions define dynamics in microbial communities.</title>
        <authorList>
            <person name="Embree M."/>
            <person name="Liu J.K."/>
            <person name="Al-Bassam M.M."/>
            <person name="Zengler K."/>
        </authorList>
    </citation>
    <scope>NUCLEOTIDE SEQUENCE</scope>
</reference>
<keyword evidence="1" id="KW-0812">Transmembrane</keyword>
<organism evidence="2">
    <name type="scientific">hydrocarbon metagenome</name>
    <dbReference type="NCBI Taxonomy" id="938273"/>
    <lineage>
        <taxon>unclassified sequences</taxon>
        <taxon>metagenomes</taxon>
        <taxon>ecological metagenomes</taxon>
    </lineage>
</organism>
<feature type="transmembrane region" description="Helical" evidence="1">
    <location>
        <begin position="57"/>
        <end position="76"/>
    </location>
</feature>
<feature type="transmembrane region" description="Helical" evidence="1">
    <location>
        <begin position="210"/>
        <end position="228"/>
    </location>
</feature>
<feature type="transmembrane region" description="Helical" evidence="1">
    <location>
        <begin position="149"/>
        <end position="170"/>
    </location>
</feature>
<keyword evidence="1" id="KW-1133">Transmembrane helix</keyword>
<keyword evidence="1" id="KW-0472">Membrane</keyword>
<dbReference type="AlphaFoldDB" id="A0A0W8FQ00"/>
<evidence type="ECO:0000313" key="2">
    <source>
        <dbReference type="EMBL" id="KUG23000.1"/>
    </source>
</evidence>
<accession>A0A0W8FQ00</accession>
<evidence type="ECO:0000256" key="1">
    <source>
        <dbReference type="SAM" id="Phobius"/>
    </source>
</evidence>